<keyword evidence="1" id="KW-1133">Transmembrane helix</keyword>
<reference evidence="2 3" key="1">
    <citation type="submission" date="2024-06" db="EMBL/GenBank/DDBJ databases">
        <title>A chromosome level genome sequence of Diviner's sage (Salvia divinorum).</title>
        <authorList>
            <person name="Ford S.A."/>
            <person name="Ro D.-K."/>
            <person name="Ness R.W."/>
            <person name="Phillips M.A."/>
        </authorList>
    </citation>
    <scope>NUCLEOTIDE SEQUENCE [LARGE SCALE GENOMIC DNA]</scope>
    <source>
        <strain evidence="2">SAF-2024a</strain>
        <tissue evidence="2">Leaf</tissue>
    </source>
</reference>
<name>A0ABD1GDS2_SALDI</name>
<dbReference type="PANTHER" id="PTHR31170">
    <property type="entry name" value="BNAC04G53230D PROTEIN"/>
    <property type="match status" value="1"/>
</dbReference>
<dbReference type="EMBL" id="JBEAFC010000009">
    <property type="protein sequence ID" value="KAL1541359.1"/>
    <property type="molecule type" value="Genomic_DNA"/>
</dbReference>
<keyword evidence="1" id="KW-0812">Transmembrane</keyword>
<dbReference type="InterPro" id="IPR004158">
    <property type="entry name" value="DUF247_pln"/>
</dbReference>
<accession>A0ABD1GDS2</accession>
<evidence type="ECO:0000313" key="2">
    <source>
        <dbReference type="EMBL" id="KAL1541359.1"/>
    </source>
</evidence>
<keyword evidence="1" id="KW-0472">Membrane</keyword>
<dbReference type="AlphaFoldDB" id="A0ABD1GDS2"/>
<organism evidence="2 3">
    <name type="scientific">Salvia divinorum</name>
    <name type="common">Maria pastora</name>
    <name type="synonym">Diviner's sage</name>
    <dbReference type="NCBI Taxonomy" id="28513"/>
    <lineage>
        <taxon>Eukaryota</taxon>
        <taxon>Viridiplantae</taxon>
        <taxon>Streptophyta</taxon>
        <taxon>Embryophyta</taxon>
        <taxon>Tracheophyta</taxon>
        <taxon>Spermatophyta</taxon>
        <taxon>Magnoliopsida</taxon>
        <taxon>eudicotyledons</taxon>
        <taxon>Gunneridae</taxon>
        <taxon>Pentapetalae</taxon>
        <taxon>asterids</taxon>
        <taxon>lamiids</taxon>
        <taxon>Lamiales</taxon>
        <taxon>Lamiaceae</taxon>
        <taxon>Nepetoideae</taxon>
        <taxon>Mentheae</taxon>
        <taxon>Salviinae</taxon>
        <taxon>Salvia</taxon>
        <taxon>Salvia subgen. Calosphace</taxon>
    </lineage>
</organism>
<dbReference type="Pfam" id="PF03140">
    <property type="entry name" value="DUF247"/>
    <property type="match status" value="1"/>
</dbReference>
<proteinExistence type="predicted"/>
<evidence type="ECO:0000256" key="1">
    <source>
        <dbReference type="SAM" id="Phobius"/>
    </source>
</evidence>
<dbReference type="PANTHER" id="PTHR31170:SF21">
    <property type="match status" value="1"/>
</dbReference>
<sequence length="446" mass="51406">MANDSAESNATDSHTVGIWQVNKDRLTAMQQRIANMPRILSRSAGKSSCSIFKVPQSFIDINGRCYFPYIVSVGPYHHGDSRLLMIEEHKWRFLGALLKRRRINLEDLLRAVQPLEARARECYSADIHFSVDEFVEILVVDGCFVIELFRKFGGVVAFEADDPLLSLSWIYSFLLRDLIRLENQIPFFVLQCLFDLTEPAGGEPGPSLPILALRFFNNILQRSDETVEKFRDLAGKHILDLLRSSFIPTGYEEPRERKFTTTHVIHCISKLRRAGIRLKAAEEESFLVVRFRRGAIEMPKIAVDDFMYSFLLNCVAYEQCYRSCSKHMTTYATLLDCLINTGKDVEYLIDKNIVENYFGTDAELARFVNNLGKDVSFDIDLCYLSELFNEVNHYYQNHWHVQWASFKYTYFNTPWSFISALAALVLLILTVAQTYFTVVSYVRPSS</sequence>
<evidence type="ECO:0000313" key="3">
    <source>
        <dbReference type="Proteomes" id="UP001567538"/>
    </source>
</evidence>
<gene>
    <name evidence="2" type="ORF">AAHA92_25592</name>
</gene>
<feature type="transmembrane region" description="Helical" evidence="1">
    <location>
        <begin position="415"/>
        <end position="442"/>
    </location>
</feature>
<dbReference type="Proteomes" id="UP001567538">
    <property type="component" value="Unassembled WGS sequence"/>
</dbReference>
<comment type="caution">
    <text evidence="2">The sequence shown here is derived from an EMBL/GenBank/DDBJ whole genome shotgun (WGS) entry which is preliminary data.</text>
</comment>
<keyword evidence="3" id="KW-1185">Reference proteome</keyword>
<protein>
    <submittedName>
        <fullName evidence="2">UPF0481 protein</fullName>
    </submittedName>
</protein>